<sequence>MASLTTAELHETQHLGDGDFIACNHNAKRLEDRFTQQKKTEFLRNAEKLKNQIEKLEKEKMVNVKGRKNVCPEELGVLEEFDKILRDERNTEHINVQKQLVKVQDSVLRFQRQLTDVKPTPSLIEKLKEIMTEVEKSINTFKEDQRQSFEKLLKEERTCSLEISALEKKIETWSFPVKAEPKMPSVPSTKVCVADALEEGIHHQVNALEVFLQQTGGKHGGWDQYDHQSFLKLWTRCNGKPAYRKEALFYLPGKTLQDIGQHEQWYLEFLHLQEEKKKAIHRWKEEKQEERAMRLQQQEAQESAARREKEAKAEAQQRQAEEERRESAARLEEWKRQRRLCIEKEEEQRLTEEIQQKRRAKEERRRQLEVKLALEAHIHQKQEEEELASRRREEEEQADMEEKRRLAGQSIKRFQERDFQKIETKVQERLDKEKHDLEKHKRLAKLKEKAEAGVSRDRGRLCRPTKGWEERTKEIGPTGGGPVLQMFHRAVPSWRQGL</sequence>
<accession>A0ACC2FSU5</accession>
<comment type="caution">
    <text evidence="1">The sequence shown here is derived from an EMBL/GenBank/DDBJ whole genome shotgun (WGS) entry which is preliminary data.</text>
</comment>
<gene>
    <name evidence="1" type="ORF">DPEC_G00265120</name>
</gene>
<reference evidence="1" key="1">
    <citation type="submission" date="2021-05" db="EMBL/GenBank/DDBJ databases">
        <authorList>
            <person name="Pan Q."/>
            <person name="Jouanno E."/>
            <person name="Zahm M."/>
            <person name="Klopp C."/>
            <person name="Cabau C."/>
            <person name="Louis A."/>
            <person name="Berthelot C."/>
            <person name="Parey E."/>
            <person name="Roest Crollius H."/>
            <person name="Montfort J."/>
            <person name="Robinson-Rechavi M."/>
            <person name="Bouchez O."/>
            <person name="Lampietro C."/>
            <person name="Lopez Roques C."/>
            <person name="Donnadieu C."/>
            <person name="Postlethwait J."/>
            <person name="Bobe J."/>
            <person name="Dillon D."/>
            <person name="Chandos A."/>
            <person name="von Hippel F."/>
            <person name="Guiguen Y."/>
        </authorList>
    </citation>
    <scope>NUCLEOTIDE SEQUENCE</scope>
    <source>
        <strain evidence="1">YG-Jan2019</strain>
    </source>
</reference>
<evidence type="ECO:0000313" key="1">
    <source>
        <dbReference type="EMBL" id="KAJ7994367.1"/>
    </source>
</evidence>
<evidence type="ECO:0000313" key="2">
    <source>
        <dbReference type="Proteomes" id="UP001157502"/>
    </source>
</evidence>
<dbReference type="Proteomes" id="UP001157502">
    <property type="component" value="Chromosome 23"/>
</dbReference>
<dbReference type="EMBL" id="CM055750">
    <property type="protein sequence ID" value="KAJ7994367.1"/>
    <property type="molecule type" value="Genomic_DNA"/>
</dbReference>
<name>A0ACC2FSU5_DALPE</name>
<keyword evidence="2" id="KW-1185">Reference proteome</keyword>
<protein>
    <submittedName>
        <fullName evidence="1">Uncharacterized protein</fullName>
    </submittedName>
</protein>
<proteinExistence type="predicted"/>
<organism evidence="1 2">
    <name type="scientific">Dallia pectoralis</name>
    <name type="common">Alaska blackfish</name>
    <dbReference type="NCBI Taxonomy" id="75939"/>
    <lineage>
        <taxon>Eukaryota</taxon>
        <taxon>Metazoa</taxon>
        <taxon>Chordata</taxon>
        <taxon>Craniata</taxon>
        <taxon>Vertebrata</taxon>
        <taxon>Euteleostomi</taxon>
        <taxon>Actinopterygii</taxon>
        <taxon>Neopterygii</taxon>
        <taxon>Teleostei</taxon>
        <taxon>Protacanthopterygii</taxon>
        <taxon>Esociformes</taxon>
        <taxon>Umbridae</taxon>
        <taxon>Dallia</taxon>
    </lineage>
</organism>